<comment type="subcellular location">
    <subcellularLocation>
        <location evidence="1">Nucleus</location>
        <location evidence="1">Nucleoplasm</location>
    </subcellularLocation>
</comment>
<dbReference type="Gene3D" id="4.10.365.10">
    <property type="entry name" value="p27"/>
    <property type="match status" value="1"/>
</dbReference>
<dbReference type="GO" id="GO:0004861">
    <property type="term" value="F:cyclin-dependent protein serine/threonine kinase inhibitor activity"/>
    <property type="evidence" value="ECO:0007669"/>
    <property type="project" value="InterPro"/>
</dbReference>
<comment type="similarity">
    <text evidence="2">Belongs to the CDI family. ICK/KRP subfamily.</text>
</comment>
<dbReference type="GO" id="GO:0051726">
    <property type="term" value="P:regulation of cell cycle"/>
    <property type="evidence" value="ECO:0007669"/>
    <property type="project" value="InterPro"/>
</dbReference>
<keyword evidence="3" id="KW-0649">Protein kinase inhibitor</keyword>
<evidence type="ECO:0000313" key="8">
    <source>
        <dbReference type="Proteomes" id="UP000593562"/>
    </source>
</evidence>
<gene>
    <name evidence="7" type="ORF">HS088_TW02G00224</name>
</gene>
<keyword evidence="8" id="KW-1185">Reference proteome</keyword>
<dbReference type="OrthoDB" id="9940972at2759"/>
<dbReference type="FunCoup" id="A0A7J7DYF2">
    <property type="interactions" value="542"/>
</dbReference>
<dbReference type="InterPro" id="IPR003175">
    <property type="entry name" value="CDI_dom"/>
</dbReference>
<name>A0A7J7DYF2_TRIWF</name>
<evidence type="ECO:0000256" key="2">
    <source>
        <dbReference type="ARBA" id="ARBA00010274"/>
    </source>
</evidence>
<dbReference type="InParanoid" id="A0A7J7DYF2"/>
<evidence type="ECO:0000256" key="3">
    <source>
        <dbReference type="ARBA" id="ARBA00023013"/>
    </source>
</evidence>
<evidence type="ECO:0000259" key="6">
    <source>
        <dbReference type="Pfam" id="PF02234"/>
    </source>
</evidence>
<sequence length="188" mass="21009">MGDSVRNCKRIAETAESTTTYVTKKPKICFDFEELQVPLSNFELRKDGAVVDSSERPSNSCGAVDGDPCSSSSSCFSQTSRCSSSKIVEECSRFVDRETKSFETEDSTCITSRLSREATPSSDFFDSPVAEKSQHEKPVGTEMPSQGEIEAFFGISEKLEQKRFFEKYNFDVVNGVPLEGRFQWVPLK</sequence>
<reference evidence="7 8" key="1">
    <citation type="journal article" date="2020" name="Nat. Commun.">
        <title>Genome of Tripterygium wilfordii and identification of cytochrome P450 involved in triptolide biosynthesis.</title>
        <authorList>
            <person name="Tu L."/>
            <person name="Su P."/>
            <person name="Zhang Z."/>
            <person name="Gao L."/>
            <person name="Wang J."/>
            <person name="Hu T."/>
            <person name="Zhou J."/>
            <person name="Zhang Y."/>
            <person name="Zhao Y."/>
            <person name="Liu Y."/>
            <person name="Song Y."/>
            <person name="Tong Y."/>
            <person name="Lu Y."/>
            <person name="Yang J."/>
            <person name="Xu C."/>
            <person name="Jia M."/>
            <person name="Peters R.J."/>
            <person name="Huang L."/>
            <person name="Gao W."/>
        </authorList>
    </citation>
    <scope>NUCLEOTIDE SEQUENCE [LARGE SCALE GENOMIC DNA]</scope>
    <source>
        <strain evidence="8">cv. XIE 37</strain>
        <tissue evidence="7">Leaf</tissue>
    </source>
</reference>
<dbReference type="Pfam" id="PF02234">
    <property type="entry name" value="CDI"/>
    <property type="match status" value="1"/>
</dbReference>
<evidence type="ECO:0000256" key="4">
    <source>
        <dbReference type="ARBA" id="ARBA00023306"/>
    </source>
</evidence>
<comment type="caution">
    <text evidence="7">The sequence shown here is derived from an EMBL/GenBank/DDBJ whole genome shotgun (WGS) entry which is preliminary data.</text>
</comment>
<dbReference type="PANTHER" id="PTHR46776">
    <property type="entry name" value="CYCLIN-DEPENDENT KINASE INHIBITOR 4-RELATED"/>
    <property type="match status" value="1"/>
</dbReference>
<dbReference type="InterPro" id="IPR044275">
    <property type="entry name" value="KRP"/>
</dbReference>
<keyword evidence="4" id="KW-0131">Cell cycle</keyword>
<dbReference type="GO" id="GO:0005654">
    <property type="term" value="C:nucleoplasm"/>
    <property type="evidence" value="ECO:0007669"/>
    <property type="project" value="UniProtKB-SubCell"/>
</dbReference>
<dbReference type="PIRSF" id="PIRSF017811">
    <property type="entry name" value="CDK_inhib_pln"/>
    <property type="match status" value="1"/>
</dbReference>
<dbReference type="InterPro" id="IPR044898">
    <property type="entry name" value="CDI_dom_sf"/>
</dbReference>
<evidence type="ECO:0000256" key="5">
    <source>
        <dbReference type="SAM" id="MobiDB-lite"/>
    </source>
</evidence>
<dbReference type="Proteomes" id="UP000593562">
    <property type="component" value="Unassembled WGS sequence"/>
</dbReference>
<evidence type="ECO:0000313" key="7">
    <source>
        <dbReference type="EMBL" id="KAF5751214.1"/>
    </source>
</evidence>
<dbReference type="EMBL" id="JAAARO010000002">
    <property type="protein sequence ID" value="KAF5751214.1"/>
    <property type="molecule type" value="Genomic_DNA"/>
</dbReference>
<feature type="region of interest" description="Disordered" evidence="5">
    <location>
        <begin position="119"/>
        <end position="142"/>
    </location>
</feature>
<feature type="domain" description="Cyclin-dependent kinase inhibitor" evidence="6">
    <location>
        <begin position="144"/>
        <end position="186"/>
    </location>
</feature>
<proteinExistence type="inferred from homology"/>
<accession>A0A7J7DYF2</accession>
<protein>
    <recommendedName>
        <fullName evidence="6">Cyclin-dependent kinase inhibitor domain-containing protein</fullName>
    </recommendedName>
</protein>
<dbReference type="AlphaFoldDB" id="A0A7J7DYF2"/>
<evidence type="ECO:0000256" key="1">
    <source>
        <dbReference type="ARBA" id="ARBA00004642"/>
    </source>
</evidence>
<organism evidence="7 8">
    <name type="scientific">Tripterygium wilfordii</name>
    <name type="common">Thunder God vine</name>
    <dbReference type="NCBI Taxonomy" id="458696"/>
    <lineage>
        <taxon>Eukaryota</taxon>
        <taxon>Viridiplantae</taxon>
        <taxon>Streptophyta</taxon>
        <taxon>Embryophyta</taxon>
        <taxon>Tracheophyta</taxon>
        <taxon>Spermatophyta</taxon>
        <taxon>Magnoliopsida</taxon>
        <taxon>eudicotyledons</taxon>
        <taxon>Gunneridae</taxon>
        <taxon>Pentapetalae</taxon>
        <taxon>rosids</taxon>
        <taxon>fabids</taxon>
        <taxon>Celastrales</taxon>
        <taxon>Celastraceae</taxon>
        <taxon>Tripterygium</taxon>
    </lineage>
</organism>